<organism evidence="1 2">
    <name type="scientific">Gossypium laxum</name>
    <dbReference type="NCBI Taxonomy" id="34288"/>
    <lineage>
        <taxon>Eukaryota</taxon>
        <taxon>Viridiplantae</taxon>
        <taxon>Streptophyta</taxon>
        <taxon>Embryophyta</taxon>
        <taxon>Tracheophyta</taxon>
        <taxon>Spermatophyta</taxon>
        <taxon>Magnoliopsida</taxon>
        <taxon>eudicotyledons</taxon>
        <taxon>Gunneridae</taxon>
        <taxon>Pentapetalae</taxon>
        <taxon>rosids</taxon>
        <taxon>malvids</taxon>
        <taxon>Malvales</taxon>
        <taxon>Malvaceae</taxon>
        <taxon>Malvoideae</taxon>
        <taxon>Gossypium</taxon>
    </lineage>
</organism>
<gene>
    <name evidence="1" type="ORF">Golax_017584</name>
</gene>
<protein>
    <submittedName>
        <fullName evidence="1">Uncharacterized protein</fullName>
    </submittedName>
</protein>
<keyword evidence="2" id="KW-1185">Reference proteome</keyword>
<dbReference type="AlphaFoldDB" id="A0A7J8Z1Z3"/>
<dbReference type="InterPro" id="IPR032675">
    <property type="entry name" value="LRR_dom_sf"/>
</dbReference>
<dbReference type="Gene3D" id="3.80.10.10">
    <property type="entry name" value="Ribonuclease Inhibitor"/>
    <property type="match status" value="1"/>
</dbReference>
<name>A0A7J8Z1Z3_9ROSI</name>
<comment type="caution">
    <text evidence="1">The sequence shown here is derived from an EMBL/GenBank/DDBJ whole genome shotgun (WGS) entry which is preliminary data.</text>
</comment>
<dbReference type="EMBL" id="JABEZV010000002">
    <property type="protein sequence ID" value="MBA0705384.1"/>
    <property type="molecule type" value="Genomic_DNA"/>
</dbReference>
<accession>A0A7J8Z1Z3</accession>
<dbReference type="SUPFAM" id="SSF52058">
    <property type="entry name" value="L domain-like"/>
    <property type="match status" value="1"/>
</dbReference>
<proteinExistence type="predicted"/>
<evidence type="ECO:0000313" key="2">
    <source>
        <dbReference type="Proteomes" id="UP000593574"/>
    </source>
</evidence>
<sequence length="30" mass="3547">MLRSLYLDNNLFEGEIPSNMFGHLPRLQQL</sequence>
<evidence type="ECO:0000313" key="1">
    <source>
        <dbReference type="EMBL" id="MBA0705384.1"/>
    </source>
</evidence>
<reference evidence="1 2" key="1">
    <citation type="journal article" date="2019" name="Genome Biol. Evol.">
        <title>Insights into the evolution of the New World diploid cottons (Gossypium, subgenus Houzingenia) based on genome sequencing.</title>
        <authorList>
            <person name="Grover C.E."/>
            <person name="Arick M.A. 2nd"/>
            <person name="Thrash A."/>
            <person name="Conover J.L."/>
            <person name="Sanders W.S."/>
            <person name="Peterson D.G."/>
            <person name="Frelichowski J.E."/>
            <person name="Scheffler J.A."/>
            <person name="Scheffler B.E."/>
            <person name="Wendel J.F."/>
        </authorList>
    </citation>
    <scope>NUCLEOTIDE SEQUENCE [LARGE SCALE GENOMIC DNA]</scope>
    <source>
        <strain evidence="1">4</strain>
        <tissue evidence="1">Leaf</tissue>
    </source>
</reference>
<dbReference type="Proteomes" id="UP000593574">
    <property type="component" value="Unassembled WGS sequence"/>
</dbReference>